<dbReference type="EMBL" id="JX649858">
    <property type="protein sequence ID" value="AGC70966.1"/>
    <property type="molecule type" value="Genomic_DNA"/>
</dbReference>
<organism evidence="1">
    <name type="scientific">uncultured bacterium A1Q1_fos_660</name>
    <dbReference type="NCBI Taxonomy" id="1256588"/>
    <lineage>
        <taxon>Bacteria</taxon>
        <taxon>environmental samples</taxon>
    </lineage>
</organism>
<evidence type="ECO:0000313" key="1">
    <source>
        <dbReference type="EMBL" id="AGC70966.1"/>
    </source>
</evidence>
<sequence>MGHGGSALQGCNLLYHGGPAGTTLQPMTPEAALQAVEQQLAKMSAALVAADALAAEQSSAQLRKDLEALIQASRGLQGQPWPEALRPRMQAVSNQLAMQREQLARLGALVDRQAASILPPAEPAPTYGQAGSAARIYRSTT</sequence>
<name>L7VUM2_9BACT</name>
<evidence type="ECO:0008006" key="2">
    <source>
        <dbReference type="Google" id="ProtNLM"/>
    </source>
</evidence>
<protein>
    <recommendedName>
        <fullName evidence="2">Flagellar protein FlgN</fullName>
    </recommendedName>
</protein>
<dbReference type="AlphaFoldDB" id="L7VUM2"/>
<accession>L7VUM2</accession>
<reference evidence="1" key="1">
    <citation type="submission" date="2012-09" db="EMBL/GenBank/DDBJ databases">
        <title>Metagenomic Characterization of a Microbial Community in Wastewater Detects High Levels of Antibiotic Resistance.</title>
        <authorList>
            <person name="Abrams M."/>
            <person name="Caldwell A."/>
            <person name="Vandaei E."/>
            <person name="Lee W."/>
            <person name="Perrott J."/>
            <person name="Khan S.Y."/>
            <person name="Ta J."/>
            <person name="Romero D."/>
            <person name="Nguyen V."/>
            <person name="Pourmand N."/>
            <person name="Ouverney C.C."/>
        </authorList>
    </citation>
    <scope>NUCLEOTIDE SEQUENCE</scope>
</reference>
<proteinExistence type="predicted"/>